<evidence type="ECO:0000256" key="1">
    <source>
        <dbReference type="SAM" id="Phobius"/>
    </source>
</evidence>
<name>I1QR43_ORYGL</name>
<keyword evidence="1" id="KW-0472">Membrane</keyword>
<dbReference type="Gramene" id="ORGLA09G0152200.1">
    <property type="protein sequence ID" value="ORGLA09G0152200.1"/>
    <property type="gene ID" value="ORGLA09G0152200"/>
</dbReference>
<keyword evidence="1" id="KW-0812">Transmembrane</keyword>
<reference evidence="2" key="1">
    <citation type="submission" date="2015-06" db="UniProtKB">
        <authorList>
            <consortium name="EnsemblPlants"/>
        </authorList>
    </citation>
    <scope>IDENTIFICATION</scope>
</reference>
<keyword evidence="3" id="KW-1185">Reference proteome</keyword>
<organism evidence="2 3">
    <name type="scientific">Oryza glaberrima</name>
    <name type="common">African rice</name>
    <dbReference type="NCBI Taxonomy" id="4538"/>
    <lineage>
        <taxon>Eukaryota</taxon>
        <taxon>Viridiplantae</taxon>
        <taxon>Streptophyta</taxon>
        <taxon>Embryophyta</taxon>
        <taxon>Tracheophyta</taxon>
        <taxon>Spermatophyta</taxon>
        <taxon>Magnoliopsida</taxon>
        <taxon>Liliopsida</taxon>
        <taxon>Poales</taxon>
        <taxon>Poaceae</taxon>
        <taxon>BOP clade</taxon>
        <taxon>Oryzoideae</taxon>
        <taxon>Oryzeae</taxon>
        <taxon>Oryzinae</taxon>
        <taxon>Oryza</taxon>
    </lineage>
</organism>
<feature type="transmembrane region" description="Helical" evidence="1">
    <location>
        <begin position="55"/>
        <end position="77"/>
    </location>
</feature>
<feature type="transmembrane region" description="Helical" evidence="1">
    <location>
        <begin position="89"/>
        <end position="107"/>
    </location>
</feature>
<evidence type="ECO:0000313" key="2">
    <source>
        <dbReference type="EnsemblPlants" id="ORGLA09G0152200.1"/>
    </source>
</evidence>
<dbReference type="OMA" id="WAYGMAD"/>
<dbReference type="HOGENOM" id="CLU_123057_0_0_1"/>
<keyword evidence="1" id="KW-1133">Transmembrane helix</keyword>
<sequence>MSDLAAERRYKEEHRKLMAYGMADGWAYGMADVWARDLMDKATEARWRVDLASSVWVILLCVAACLALGVGFPLVDFLVLPSSENSNRIILLVWELVGALIMAYYAWSHYRKRAAAQDVLAKAQDVFNQAGVSWPLLVYCFKKPSTNLYPDNMGPITIRLTVPSVDTYNTSTVTSSVATDNTSTITSSTIVHPHTLPL</sequence>
<protein>
    <submittedName>
        <fullName evidence="2">Uncharacterized protein</fullName>
    </submittedName>
</protein>
<dbReference type="Proteomes" id="UP000007306">
    <property type="component" value="Chromosome 9"/>
</dbReference>
<dbReference type="AlphaFoldDB" id="I1QR43"/>
<accession>I1QR43</accession>
<proteinExistence type="predicted"/>
<reference evidence="2 3" key="2">
    <citation type="submission" date="2018-04" db="EMBL/GenBank/DDBJ databases">
        <title>OglaRS2 (Oryza glaberrima Reference Sequence Version 2).</title>
        <authorList>
            <person name="Zhang J."/>
            <person name="Kudrna D."/>
            <person name="Lee S."/>
            <person name="Talag J."/>
            <person name="Rajasekar S."/>
            <person name="Wing R.A."/>
        </authorList>
    </citation>
    <scope>NUCLEOTIDE SEQUENCE [LARGE SCALE GENOMIC DNA]</scope>
    <source>
        <strain evidence="2 3">cv. IRGC 96717</strain>
    </source>
</reference>
<evidence type="ECO:0000313" key="3">
    <source>
        <dbReference type="Proteomes" id="UP000007306"/>
    </source>
</evidence>
<dbReference type="EnsemblPlants" id="ORGLA09G0152200.1">
    <property type="protein sequence ID" value="ORGLA09G0152200.1"/>
    <property type="gene ID" value="ORGLA09G0152200"/>
</dbReference>